<feature type="transmembrane region" description="Helical" evidence="1">
    <location>
        <begin position="198"/>
        <end position="217"/>
    </location>
</feature>
<keyword evidence="3" id="KW-1185">Reference proteome</keyword>
<feature type="transmembrane region" description="Helical" evidence="1">
    <location>
        <begin position="238"/>
        <end position="260"/>
    </location>
</feature>
<feature type="transmembrane region" description="Helical" evidence="1">
    <location>
        <begin position="332"/>
        <end position="354"/>
    </location>
</feature>
<evidence type="ECO:0000313" key="2">
    <source>
        <dbReference type="EMBL" id="PVY95137.1"/>
    </source>
</evidence>
<keyword evidence="1" id="KW-0472">Membrane</keyword>
<dbReference type="Proteomes" id="UP000245793">
    <property type="component" value="Unassembled WGS sequence"/>
</dbReference>
<accession>A0A2U1E5C1</accession>
<organism evidence="2 3">
    <name type="scientific">Ezakiella coagulans</name>
    <dbReference type="NCBI Taxonomy" id="46507"/>
    <lineage>
        <taxon>Bacteria</taxon>
        <taxon>Bacillati</taxon>
        <taxon>Bacillota</taxon>
        <taxon>Tissierellia</taxon>
        <taxon>Ezakiella</taxon>
    </lineage>
</organism>
<dbReference type="AlphaFoldDB" id="A0A2U1E5C1"/>
<evidence type="ECO:0008006" key="4">
    <source>
        <dbReference type="Google" id="ProtNLM"/>
    </source>
</evidence>
<protein>
    <recommendedName>
        <fullName evidence="4">ABC-2 family transporter</fullName>
    </recommendedName>
</protein>
<evidence type="ECO:0000256" key="1">
    <source>
        <dbReference type="SAM" id="Phobius"/>
    </source>
</evidence>
<name>A0A2U1E5C1_9FIRM</name>
<keyword evidence="1" id="KW-1133">Transmembrane helix</keyword>
<keyword evidence="1" id="KW-0812">Transmembrane</keyword>
<reference evidence="2 3" key="1">
    <citation type="submission" date="2018-04" db="EMBL/GenBank/DDBJ databases">
        <title>Genomic Encyclopedia of Type Strains, Phase IV (KMG-IV): sequencing the most valuable type-strain genomes for metagenomic binning, comparative biology and taxonomic classification.</title>
        <authorList>
            <person name="Goeker M."/>
        </authorList>
    </citation>
    <scope>NUCLEOTIDE SEQUENCE [LARGE SCALE GENOMIC DNA]</scope>
    <source>
        <strain evidence="2 3">DSM 20705</strain>
    </source>
</reference>
<feature type="transmembrane region" description="Helical" evidence="1">
    <location>
        <begin position="20"/>
        <end position="38"/>
    </location>
</feature>
<gene>
    <name evidence="2" type="ORF">C7381_10225</name>
</gene>
<feature type="transmembrane region" description="Helical" evidence="1">
    <location>
        <begin position="387"/>
        <end position="407"/>
    </location>
</feature>
<comment type="caution">
    <text evidence="2">The sequence shown here is derived from an EMBL/GenBank/DDBJ whole genome shotgun (WGS) entry which is preliminary data.</text>
</comment>
<dbReference type="EMBL" id="QEKV01000002">
    <property type="protein sequence ID" value="PVY95137.1"/>
    <property type="molecule type" value="Genomic_DNA"/>
</dbReference>
<evidence type="ECO:0000313" key="3">
    <source>
        <dbReference type="Proteomes" id="UP000245793"/>
    </source>
</evidence>
<dbReference type="RefSeq" id="WP_022620840.1">
    <property type="nucleotide sequence ID" value="NZ_QEKV01000002.1"/>
</dbReference>
<proteinExistence type="predicted"/>
<sequence>MKIYLNEIKRILSIRSNQIIILFSLLLAILLSIAPINFTKITYGEGDQVKNLKGKEAIEYIKKAKEPYSGKITEDLIYNGTKKYREILREYNVTDRSELKPEINTKKLMPIEHISKKVNEVFTDSQSNNLPPVLSIDINDTKYFYNKVFDYLNKVIENEYPNKAQNQIIEKSEKELGKIKTPYEYYGYYSTDANDYRGFYNTIIIILMVVVAAPIFSSDSENDLDYIFKTTKYGRRKFAIYKILAILTISVLTLLLGNFIQGSILDYAFGTEYKKTSVQMMFSALSLHNWNFGQFNKYMLICNSIILISTILATLIISVLSKRKVESIMKSILLAVFPTIISPIGMISAINYIFPSSGVGLLNSLQNQIADFNFVNVFGNWMSSSSLIMISAVIYIIILPSLVVMMYSKIGGNYGLNNPRKRKVRK</sequence>
<feature type="transmembrane region" description="Helical" evidence="1">
    <location>
        <begin position="298"/>
        <end position="320"/>
    </location>
</feature>